<evidence type="ECO:0000313" key="2">
    <source>
        <dbReference type="EMBL" id="QLJ98453.1"/>
    </source>
</evidence>
<evidence type="ECO:0000256" key="1">
    <source>
        <dbReference type="SAM" id="MobiDB-lite"/>
    </source>
</evidence>
<dbReference type="EMBL" id="CP058905">
    <property type="protein sequence ID" value="QLJ98453.1"/>
    <property type="molecule type" value="Genomic_DNA"/>
</dbReference>
<name>A0A7D5YD21_9ACTN</name>
<reference evidence="2" key="1">
    <citation type="submission" date="2020-08" db="EMBL/GenBank/DDBJ databases">
        <title>A bifunctional nitrone conjugated secondary metabolite targeting the ribosome.</title>
        <authorList>
            <person name="Limbrick E.M."/>
            <person name="Graf M."/>
            <person name="Derewacz D.K."/>
            <person name="Nguyen F."/>
            <person name="Spraggins J.M."/>
            <person name="Wieland M."/>
            <person name="Ynigez-Gutierrez A.E."/>
            <person name="Reisman B.J."/>
            <person name="Zinshteyn B."/>
            <person name="McCulloch K."/>
            <person name="Iverson T.M."/>
            <person name="Green R."/>
            <person name="Wilson D.N."/>
            <person name="Bachmann B.O."/>
        </authorList>
    </citation>
    <scope>NUCLEOTIDE SEQUENCE</scope>
    <source>
        <strain evidence="2">Africana</strain>
    </source>
</reference>
<accession>A0A7D5YD21</accession>
<feature type="region of interest" description="Disordered" evidence="1">
    <location>
        <begin position="1"/>
        <end position="70"/>
    </location>
</feature>
<sequence length="151" mass="15797">MNSATKAASPRELRSTSGFIGRRCAPNGTASTTRDDLPADQQPRAAKASRPPTRTDDWGEGTTIPPEKLPAGSTAYLAAHQSDETAVAITSYAAYAVMIDAGHAHRGLDIWLLNQGFVAALAVVGEQREQGLADRAGRCPASGRAPVVTGR</sequence>
<dbReference type="AlphaFoldDB" id="A0A7D5YD21"/>
<protein>
    <submittedName>
        <fullName evidence="2">Uncharacterized protein</fullName>
    </submittedName>
</protein>
<proteinExistence type="predicted"/>
<gene>
    <name evidence="2" type="ORF">HZU44_27910</name>
</gene>
<organism evidence="2">
    <name type="scientific">Micromonospora carbonacea</name>
    <dbReference type="NCBI Taxonomy" id="47853"/>
    <lineage>
        <taxon>Bacteria</taxon>
        <taxon>Bacillati</taxon>
        <taxon>Actinomycetota</taxon>
        <taxon>Actinomycetes</taxon>
        <taxon>Micromonosporales</taxon>
        <taxon>Micromonosporaceae</taxon>
        <taxon>Micromonospora</taxon>
    </lineage>
</organism>